<evidence type="ECO:0000256" key="8">
    <source>
        <dbReference type="ARBA" id="ARBA00023196"/>
    </source>
</evidence>
<keyword evidence="5 10" id="KW-0375">Hydrogen ion transport</keyword>
<evidence type="ECO:0000256" key="5">
    <source>
        <dbReference type="ARBA" id="ARBA00022781"/>
    </source>
</evidence>
<evidence type="ECO:0000256" key="6">
    <source>
        <dbReference type="ARBA" id="ARBA00023065"/>
    </source>
</evidence>
<dbReference type="KEGG" id="cbar:PATL70BA_1997"/>
<dbReference type="InterPro" id="IPR023632">
    <property type="entry name" value="ATP_synth_F1_gsu_CS"/>
</dbReference>
<comment type="similarity">
    <text evidence="3 10">Belongs to the ATPase gamma chain family.</text>
</comment>
<dbReference type="EMBL" id="LR130778">
    <property type="protein sequence ID" value="VDN47877.1"/>
    <property type="molecule type" value="Genomic_DNA"/>
</dbReference>
<dbReference type="InterPro" id="IPR035968">
    <property type="entry name" value="ATP_synth_F1_ATPase_gsu"/>
</dbReference>
<protein>
    <recommendedName>
        <fullName evidence="10">ATP synthase gamma chain</fullName>
    </recommendedName>
    <alternativeName>
        <fullName evidence="10">ATP synthase F1 sector gamma subunit</fullName>
    </alternativeName>
    <alternativeName>
        <fullName evidence="10">F-ATPase gamma subunit</fullName>
    </alternativeName>
</protein>
<evidence type="ECO:0000313" key="11">
    <source>
        <dbReference type="EMBL" id="VDN47877.1"/>
    </source>
</evidence>
<dbReference type="Gene3D" id="3.40.1380.10">
    <property type="match status" value="1"/>
</dbReference>
<keyword evidence="10" id="KW-1003">Cell membrane</keyword>
<keyword evidence="8 10" id="KW-0139">CF(1)</keyword>
<dbReference type="PANTHER" id="PTHR11693">
    <property type="entry name" value="ATP SYNTHASE GAMMA CHAIN"/>
    <property type="match status" value="1"/>
</dbReference>
<organism evidence="11 12">
    <name type="scientific">Petrocella atlantisensis</name>
    <dbReference type="NCBI Taxonomy" id="2173034"/>
    <lineage>
        <taxon>Bacteria</taxon>
        <taxon>Bacillati</taxon>
        <taxon>Bacillota</taxon>
        <taxon>Clostridia</taxon>
        <taxon>Lachnospirales</taxon>
        <taxon>Vallitaleaceae</taxon>
        <taxon>Petrocella</taxon>
    </lineage>
</organism>
<evidence type="ECO:0000256" key="4">
    <source>
        <dbReference type="ARBA" id="ARBA00022448"/>
    </source>
</evidence>
<sequence>MASMRDIKRRKNSIQSTQQITKAMKLVATAKLQKAKVQAVKTRPYFHKMHGTITSILAQSGQVNHKYLDEREGKHNTYIVVTSNRGLAGGYNNNVCKMVMNHRVEGEDASVIAVGRKGRDLLKRRGFNIIESYNEMVDMPEYGDAATIGTEVLKRYVSGEIDHVYIAYTAFESTLNQEAKLIKLLPLDLDDFAEEKPDEEHLESGINYEPSVEEVLDSIIPQYVNSIIFGALKESIASEHGARMTAMDSATSNASDMIDKLTLQYNRARQASITQELSEIVGGAEALK</sequence>
<keyword evidence="12" id="KW-1185">Reference proteome</keyword>
<dbReference type="PRINTS" id="PR00126">
    <property type="entry name" value="ATPASEGAMMA"/>
</dbReference>
<dbReference type="RefSeq" id="WP_125137116.1">
    <property type="nucleotide sequence ID" value="NZ_LR130778.1"/>
</dbReference>
<evidence type="ECO:0000256" key="10">
    <source>
        <dbReference type="HAMAP-Rule" id="MF_00815"/>
    </source>
</evidence>
<reference evidence="11 12" key="1">
    <citation type="submission" date="2018-09" db="EMBL/GenBank/DDBJ databases">
        <authorList>
            <person name="Postec A."/>
        </authorList>
    </citation>
    <scope>NUCLEOTIDE SEQUENCE [LARGE SCALE GENOMIC DNA]</scope>
    <source>
        <strain evidence="11">70B-A</strain>
    </source>
</reference>
<dbReference type="Pfam" id="PF00231">
    <property type="entry name" value="ATP-synt"/>
    <property type="match status" value="1"/>
</dbReference>
<comment type="subunit">
    <text evidence="10">F-type ATPases have 2 components, CF(1) - the catalytic core - and CF(0) - the membrane proton channel. CF(1) has five subunits: alpha(3), beta(3), gamma(1), delta(1), epsilon(1). CF(0) has three main subunits: a, b and c.</text>
</comment>
<keyword evidence="11" id="KW-0378">Hydrolase</keyword>
<dbReference type="FunFam" id="1.10.287.80:FF:000001">
    <property type="entry name" value="ATP synthase gamma chain"/>
    <property type="match status" value="1"/>
</dbReference>
<evidence type="ECO:0000256" key="9">
    <source>
        <dbReference type="ARBA" id="ARBA00023310"/>
    </source>
</evidence>
<dbReference type="NCBIfam" id="TIGR01146">
    <property type="entry name" value="ATPsyn_F1gamma"/>
    <property type="match status" value="1"/>
</dbReference>
<keyword evidence="6 10" id="KW-0406">Ion transport</keyword>
<dbReference type="PANTHER" id="PTHR11693:SF22">
    <property type="entry name" value="ATP SYNTHASE SUBUNIT GAMMA, MITOCHONDRIAL"/>
    <property type="match status" value="1"/>
</dbReference>
<evidence type="ECO:0000256" key="1">
    <source>
        <dbReference type="ARBA" id="ARBA00003456"/>
    </source>
</evidence>
<dbReference type="PROSITE" id="PS00153">
    <property type="entry name" value="ATPASE_GAMMA"/>
    <property type="match status" value="1"/>
</dbReference>
<name>A0A3P7PVL6_9FIRM</name>
<accession>A0A3P7PVL6</accession>
<keyword evidence="9 10" id="KW-0066">ATP synthesis</keyword>
<dbReference type="AlphaFoldDB" id="A0A3P7PVL6"/>
<gene>
    <name evidence="10 11" type="primary">atpG</name>
    <name evidence="11" type="ORF">PATL70BA_1997</name>
</gene>
<keyword evidence="4 10" id="KW-0813">Transport</keyword>
<dbReference type="GO" id="GO:0045259">
    <property type="term" value="C:proton-transporting ATP synthase complex"/>
    <property type="evidence" value="ECO:0007669"/>
    <property type="project" value="UniProtKB-KW"/>
</dbReference>
<dbReference type="InterPro" id="IPR000131">
    <property type="entry name" value="ATP_synth_F1_gsu"/>
</dbReference>
<dbReference type="Gene3D" id="1.10.287.80">
    <property type="entry name" value="ATP synthase, gamma subunit, helix hairpin domain"/>
    <property type="match status" value="1"/>
</dbReference>
<dbReference type="GO" id="GO:0046933">
    <property type="term" value="F:proton-transporting ATP synthase activity, rotational mechanism"/>
    <property type="evidence" value="ECO:0007669"/>
    <property type="project" value="UniProtKB-UniRule"/>
</dbReference>
<dbReference type="Proteomes" id="UP000279029">
    <property type="component" value="Chromosome"/>
</dbReference>
<dbReference type="OrthoDB" id="9812769at2"/>
<proteinExistence type="inferred from homology"/>
<dbReference type="GO" id="GO:0016787">
    <property type="term" value="F:hydrolase activity"/>
    <property type="evidence" value="ECO:0007669"/>
    <property type="project" value="UniProtKB-KW"/>
</dbReference>
<dbReference type="SUPFAM" id="SSF52943">
    <property type="entry name" value="ATP synthase (F1-ATPase), gamma subunit"/>
    <property type="match status" value="1"/>
</dbReference>
<dbReference type="CDD" id="cd12151">
    <property type="entry name" value="F1-ATPase_gamma"/>
    <property type="match status" value="1"/>
</dbReference>
<comment type="subcellular location">
    <subcellularLocation>
        <location evidence="10">Cell membrane</location>
        <topology evidence="10">Peripheral membrane protein</topology>
    </subcellularLocation>
    <subcellularLocation>
        <location evidence="2">Membrane</location>
        <topology evidence="2">Peripheral membrane protein</topology>
    </subcellularLocation>
</comment>
<dbReference type="GO" id="GO:0005524">
    <property type="term" value="F:ATP binding"/>
    <property type="evidence" value="ECO:0007669"/>
    <property type="project" value="UniProtKB-UniRule"/>
</dbReference>
<keyword evidence="7 10" id="KW-0472">Membrane</keyword>
<dbReference type="GO" id="GO:0005886">
    <property type="term" value="C:plasma membrane"/>
    <property type="evidence" value="ECO:0007669"/>
    <property type="project" value="UniProtKB-SubCell"/>
</dbReference>
<dbReference type="GO" id="GO:0042777">
    <property type="term" value="P:proton motive force-driven plasma membrane ATP synthesis"/>
    <property type="evidence" value="ECO:0007669"/>
    <property type="project" value="UniProtKB-UniRule"/>
</dbReference>
<evidence type="ECO:0000313" key="12">
    <source>
        <dbReference type="Proteomes" id="UP000279029"/>
    </source>
</evidence>
<evidence type="ECO:0000256" key="3">
    <source>
        <dbReference type="ARBA" id="ARBA00007681"/>
    </source>
</evidence>
<comment type="function">
    <text evidence="1 10">Produces ATP from ADP in the presence of a proton gradient across the membrane. The gamma chain is believed to be important in regulating ATPase activity and the flow of protons through the CF(0) complex.</text>
</comment>
<evidence type="ECO:0000256" key="2">
    <source>
        <dbReference type="ARBA" id="ARBA00004170"/>
    </source>
</evidence>
<evidence type="ECO:0000256" key="7">
    <source>
        <dbReference type="ARBA" id="ARBA00023136"/>
    </source>
</evidence>
<dbReference type="HAMAP" id="MF_00815">
    <property type="entry name" value="ATP_synth_gamma_bact"/>
    <property type="match status" value="1"/>
</dbReference>